<sequence length="371" mass="39426">MTSALDLGKVFGFDVVKEIHPRIKICRIPTENGLPLEQAFMVLTPADGALGLPAGDKGDKGDQGEPAPAWKLEPDILPGRSSLPDWLTNAPVDRGKAWFVKDGDDYELAYWTGTTWNYYPSIVIPGPKGDPPVIDGVTVEMLDAEAEPVGSVTGEDGSYAIHVGIPVEPGPPGPQGSTIINASSFTTTPDEGSLLGWDADAQKLKPIIPTIPIGPITIPPSGFTGAAIPSNQSNTRVTVATLQLPSLPFYYFIDTTGWVEISSGSSTRIDVEVRLGGDTTAQKLVAYGGGVRGNNWQAVRFSTAFDDPLDPLSSQSGYSGVMIPPNTSGPSTTIHVVAAKIEGPNQSWQVRPDRAQLVVRIIPAPIHLWET</sequence>
<evidence type="ECO:0000313" key="1">
    <source>
        <dbReference type="EMBL" id="MBB3038416.1"/>
    </source>
</evidence>
<dbReference type="EMBL" id="JACHWS010000003">
    <property type="protein sequence ID" value="MBB3038416.1"/>
    <property type="molecule type" value="Genomic_DNA"/>
</dbReference>
<evidence type="ECO:0000313" key="2">
    <source>
        <dbReference type="Proteomes" id="UP000567922"/>
    </source>
</evidence>
<dbReference type="OrthoDB" id="4551208at2"/>
<comment type="caution">
    <text evidence="1">The sequence shown here is derived from an EMBL/GenBank/DDBJ whole genome shotgun (WGS) entry which is preliminary data.</text>
</comment>
<protein>
    <recommendedName>
        <fullName evidence="3">Minor tail protein</fullName>
    </recommendedName>
</protein>
<dbReference type="Proteomes" id="UP000567922">
    <property type="component" value="Unassembled WGS sequence"/>
</dbReference>
<name>A0A839RQP6_9ACTN</name>
<evidence type="ECO:0008006" key="3">
    <source>
        <dbReference type="Google" id="ProtNLM"/>
    </source>
</evidence>
<gene>
    <name evidence="1" type="ORF">FHU29_002885</name>
</gene>
<dbReference type="AlphaFoldDB" id="A0A839RQP6"/>
<reference evidence="1 2" key="1">
    <citation type="submission" date="2020-08" db="EMBL/GenBank/DDBJ databases">
        <title>Sequencing the genomes of 1000 actinobacteria strains.</title>
        <authorList>
            <person name="Klenk H.-P."/>
        </authorList>
    </citation>
    <scope>NUCLEOTIDE SEQUENCE [LARGE SCALE GENOMIC DNA]</scope>
    <source>
        <strain evidence="1 2">DSM 45258</strain>
    </source>
</reference>
<accession>A0A839RQP6</accession>
<proteinExistence type="predicted"/>
<organism evidence="1 2">
    <name type="scientific">Hoyosella altamirensis</name>
    <dbReference type="NCBI Taxonomy" id="616997"/>
    <lineage>
        <taxon>Bacteria</taxon>
        <taxon>Bacillati</taxon>
        <taxon>Actinomycetota</taxon>
        <taxon>Actinomycetes</taxon>
        <taxon>Mycobacteriales</taxon>
        <taxon>Hoyosellaceae</taxon>
        <taxon>Hoyosella</taxon>
    </lineage>
</organism>
<dbReference type="RefSeq" id="WP_064442678.1">
    <property type="nucleotide sequence ID" value="NZ_BDDI01000034.1"/>
</dbReference>
<keyword evidence="2" id="KW-1185">Reference proteome</keyword>